<keyword evidence="10" id="KW-0460">Magnesium</keyword>
<proteinExistence type="predicted"/>
<evidence type="ECO:0000256" key="12">
    <source>
        <dbReference type="ARBA" id="ARBA00023204"/>
    </source>
</evidence>
<dbReference type="PROSITE" id="PS51784">
    <property type="entry name" value="EXOI_SH3"/>
    <property type="match status" value="1"/>
</dbReference>
<keyword evidence="7" id="KW-0227">DNA damage</keyword>
<evidence type="ECO:0000259" key="16">
    <source>
        <dbReference type="PROSITE" id="PS51785"/>
    </source>
</evidence>
<keyword evidence="6" id="KW-0479">Metal-binding</keyword>
<evidence type="ECO:0000256" key="9">
    <source>
        <dbReference type="ARBA" id="ARBA00022839"/>
    </source>
</evidence>
<keyword evidence="18" id="KW-1185">Reference proteome</keyword>
<evidence type="ECO:0000256" key="11">
    <source>
        <dbReference type="ARBA" id="ARBA00023125"/>
    </source>
</evidence>
<dbReference type="GO" id="GO:0003677">
    <property type="term" value="F:DNA binding"/>
    <property type="evidence" value="ECO:0007669"/>
    <property type="project" value="UniProtKB-KW"/>
</dbReference>
<dbReference type="InterPro" id="IPR038649">
    <property type="entry name" value="EXOI_SH3_sf"/>
</dbReference>
<evidence type="ECO:0000313" key="17">
    <source>
        <dbReference type="EMBL" id="EED36554.1"/>
    </source>
</evidence>
<keyword evidence="9 17" id="KW-0269">Exonuclease</keyword>
<dbReference type="InterPro" id="IPR058561">
    <property type="entry name" value="Exonuc_1_C"/>
</dbReference>
<dbReference type="InterPro" id="IPR013520">
    <property type="entry name" value="Ribonucl_H"/>
</dbReference>
<evidence type="ECO:0000256" key="2">
    <source>
        <dbReference type="ARBA" id="ARBA00001946"/>
    </source>
</evidence>
<dbReference type="Pfam" id="PF26016">
    <property type="entry name" value="ExoI_C"/>
    <property type="match status" value="1"/>
</dbReference>
<evidence type="ECO:0000256" key="6">
    <source>
        <dbReference type="ARBA" id="ARBA00022723"/>
    </source>
</evidence>
<dbReference type="AlphaFoldDB" id="B8KX06"/>
<keyword evidence="8 17" id="KW-0378">Hydrolase</keyword>
<evidence type="ECO:0000259" key="15">
    <source>
        <dbReference type="PROSITE" id="PS51784"/>
    </source>
</evidence>
<protein>
    <recommendedName>
        <fullName evidence="4">Exodeoxyribonuclease I</fullName>
        <ecNumber evidence="3">3.1.11.1</ecNumber>
    </recommendedName>
    <alternativeName>
        <fullName evidence="13">DNA deoxyribophosphodiesterase</fullName>
    </alternativeName>
</protein>
<dbReference type="eggNOG" id="COG2925">
    <property type="taxonomic scope" value="Bacteria"/>
</dbReference>
<dbReference type="Gene3D" id="3.30.420.10">
    <property type="entry name" value="Ribonuclease H-like superfamily/Ribonuclease H"/>
    <property type="match status" value="1"/>
</dbReference>
<comment type="catalytic activity">
    <reaction evidence="1">
        <text>Exonucleolytic cleavage in the 3'- to 5'-direction to yield nucleoside 5'-phosphates.</text>
        <dbReference type="EC" id="3.1.11.1"/>
    </reaction>
</comment>
<dbReference type="InterPro" id="IPR012337">
    <property type="entry name" value="RNaseH-like_sf"/>
</dbReference>
<dbReference type="InterPro" id="IPR013620">
    <property type="entry name" value="Exonuc_1_SH3"/>
</dbReference>
<dbReference type="GO" id="GO:0046872">
    <property type="term" value="F:metal ion binding"/>
    <property type="evidence" value="ECO:0007669"/>
    <property type="project" value="UniProtKB-KW"/>
</dbReference>
<evidence type="ECO:0000256" key="7">
    <source>
        <dbReference type="ARBA" id="ARBA00022763"/>
    </source>
</evidence>
<evidence type="ECO:0000256" key="1">
    <source>
        <dbReference type="ARBA" id="ARBA00000563"/>
    </source>
</evidence>
<dbReference type="GO" id="GO:0008310">
    <property type="term" value="F:single-stranded DNA 3'-5' DNA exonuclease activity"/>
    <property type="evidence" value="ECO:0007669"/>
    <property type="project" value="UniProtKB-EC"/>
</dbReference>
<dbReference type="InterPro" id="IPR034747">
    <property type="entry name" value="EXOI_SH3"/>
</dbReference>
<evidence type="ECO:0000256" key="14">
    <source>
        <dbReference type="ARBA" id="ARBA00046792"/>
    </source>
</evidence>
<comment type="cofactor">
    <cofactor evidence="2">
        <name>Mg(2+)</name>
        <dbReference type="ChEBI" id="CHEBI:18420"/>
    </cofactor>
</comment>
<dbReference type="PROSITE" id="PS51785">
    <property type="entry name" value="EXOI_C"/>
    <property type="match status" value="1"/>
</dbReference>
<dbReference type="NCBIfam" id="NF008746">
    <property type="entry name" value="PRK11779.1"/>
    <property type="match status" value="1"/>
</dbReference>
<dbReference type="InterPro" id="IPR036397">
    <property type="entry name" value="RNaseH_sf"/>
</dbReference>
<keyword evidence="12" id="KW-0234">DNA repair</keyword>
<dbReference type="Pfam" id="PF08411">
    <property type="entry name" value="ExoI_SH3"/>
    <property type="match status" value="1"/>
</dbReference>
<comment type="subunit">
    <text evidence="14">Monomer. Interacts with ssb (via C-terminus); this interaction stimulates the exonuclease activity by recruiting the enzyme to its substrate.</text>
</comment>
<evidence type="ECO:0000313" key="18">
    <source>
        <dbReference type="Proteomes" id="UP000004699"/>
    </source>
</evidence>
<dbReference type="Gene3D" id="1.20.1280.70">
    <property type="entry name" value="Exonuclease ExoI, domain 3"/>
    <property type="match status" value="1"/>
</dbReference>
<feature type="domain" description="ExoI SH3-like" evidence="15">
    <location>
        <begin position="128"/>
        <end position="286"/>
    </location>
</feature>
<evidence type="ECO:0000256" key="3">
    <source>
        <dbReference type="ARBA" id="ARBA00012108"/>
    </source>
</evidence>
<organism evidence="17 18">
    <name type="scientific">Luminiphilus syltensis NOR5-1B</name>
    <dbReference type="NCBI Taxonomy" id="565045"/>
    <lineage>
        <taxon>Bacteria</taxon>
        <taxon>Pseudomonadati</taxon>
        <taxon>Pseudomonadota</taxon>
        <taxon>Gammaproteobacteria</taxon>
        <taxon>Cellvibrionales</taxon>
        <taxon>Halieaceae</taxon>
        <taxon>Luminiphilus</taxon>
    </lineage>
</organism>
<evidence type="ECO:0000256" key="10">
    <source>
        <dbReference type="ARBA" id="ARBA00022842"/>
    </source>
</evidence>
<evidence type="ECO:0000256" key="5">
    <source>
        <dbReference type="ARBA" id="ARBA00022722"/>
    </source>
</evidence>
<gene>
    <name evidence="17" type="primary">sbcB</name>
    <name evidence="17" type="ORF">NOR51B_2506</name>
</gene>
<dbReference type="FunFam" id="3.30.420.10:FF:000033">
    <property type="entry name" value="Exodeoxyribonuclease I"/>
    <property type="match status" value="1"/>
</dbReference>
<keyword evidence="5" id="KW-0540">Nuclease</keyword>
<reference evidence="18" key="1">
    <citation type="journal article" date="2013" name="BMC Microbiol.">
        <title>Taxonomy and evolution of bacteriochlorophyll a-containing members of the OM60/NOR5 clade of marine gammaproteobacteria: description of Luminiphilus syltensis gen. nov., sp. nov., reclassification of Haliea rubra as Pseudohaliea rubra gen. nov., comb. nov., and emendation of Chromatocurvus halotolerans.</title>
        <authorList>
            <person name="Spring S."/>
            <person name="Riedel T."/>
            <person name="Sproer C."/>
            <person name="Yan S."/>
            <person name="Harder J."/>
            <person name="Fuchs B.M."/>
        </authorList>
    </citation>
    <scope>NUCLEOTIDE SEQUENCE [LARGE SCALE GENOMIC DNA]</scope>
    <source>
        <strain evidence="18">NOR51-B</strain>
    </source>
</reference>
<accession>B8KX06</accession>
<evidence type="ECO:0000256" key="8">
    <source>
        <dbReference type="ARBA" id="ARBA00022801"/>
    </source>
</evidence>
<dbReference type="Gene3D" id="3.30.1520.20">
    <property type="entry name" value="Exonuclease ExoI, domain 2"/>
    <property type="match status" value="1"/>
</dbReference>
<dbReference type="SUPFAM" id="SSF53098">
    <property type="entry name" value="Ribonuclease H-like"/>
    <property type="match status" value="1"/>
</dbReference>
<dbReference type="GO" id="GO:0006281">
    <property type="term" value="P:DNA repair"/>
    <property type="evidence" value="ECO:0007669"/>
    <property type="project" value="UniProtKB-KW"/>
</dbReference>
<dbReference type="Proteomes" id="UP000004699">
    <property type="component" value="Unassembled WGS sequence"/>
</dbReference>
<dbReference type="Pfam" id="PF00929">
    <property type="entry name" value="RNase_T"/>
    <property type="match status" value="1"/>
</dbReference>
<dbReference type="Gene3D" id="1.10.287.1240">
    <property type="match status" value="1"/>
</dbReference>
<evidence type="ECO:0000256" key="13">
    <source>
        <dbReference type="ARBA" id="ARBA00031220"/>
    </source>
</evidence>
<dbReference type="HOGENOM" id="CLU_043508_1_1_6"/>
<sequence length="408" mass="46162">MDRGDSECDFVDKIHAALAVPGTCGVGYNSIRFDDEVMRFALYRNFFDPYQREYANGNSRWDLIDVARAIYALRPEGTQWPARDNGLPSFRLEDLTAANGIAHGAAHDALSDVDATIDLARHFQNVQPALFAELLSMRRKRHVETLMDLGSLRPVVHVSSMYGSDRSNLALVVPLVRHPVNRNEIICADLSQPPDFLSESATDMAARLFTPASELPEGAVRPPIKTIHINKSPVVLNTQWVRGEVAERLGLDGEAHRRHLAEIRQANDKNPEGLKQRLQDIYSERRFAPRTDPDVMLYDGFFPNSDRSQFDGLRAASPEQLASGWVFEDARLEELLFRYRARNFPATLDAEESARWQEHCRHRYFDADAPFPLTAFREELAQERSAPDLSDSVARALDALEDYVQTLL</sequence>
<dbReference type="EMBL" id="DS999411">
    <property type="protein sequence ID" value="EED36554.1"/>
    <property type="molecule type" value="Genomic_DNA"/>
</dbReference>
<keyword evidence="11" id="KW-0238">DNA-binding</keyword>
<evidence type="ECO:0000256" key="4">
    <source>
        <dbReference type="ARBA" id="ARBA00019900"/>
    </source>
</evidence>
<dbReference type="EC" id="3.1.11.1" evidence="3"/>
<feature type="domain" description="ExoI C-terminal" evidence="16">
    <location>
        <begin position="289"/>
        <end position="408"/>
    </location>
</feature>
<name>B8KX06_9GAMM</name>
<dbReference type="STRING" id="565045.NOR51B_2506"/>